<accession>A0ABW2IP52</accession>
<dbReference type="EMBL" id="JBHTBR010000009">
    <property type="protein sequence ID" value="MFC7292960.1"/>
    <property type="molecule type" value="Genomic_DNA"/>
</dbReference>
<protein>
    <submittedName>
        <fullName evidence="1">Uncharacterized protein</fullName>
    </submittedName>
</protein>
<comment type="caution">
    <text evidence="1">The sequence shown here is derived from an EMBL/GenBank/DDBJ whole genome shotgun (WGS) entry which is preliminary data.</text>
</comment>
<organism evidence="1 2">
    <name type="scientific">Hirschia litorea</name>
    <dbReference type="NCBI Taxonomy" id="1199156"/>
    <lineage>
        <taxon>Bacteria</taxon>
        <taxon>Pseudomonadati</taxon>
        <taxon>Pseudomonadota</taxon>
        <taxon>Alphaproteobacteria</taxon>
        <taxon>Hyphomonadales</taxon>
        <taxon>Hyphomonadaceae</taxon>
        <taxon>Hirschia</taxon>
    </lineage>
</organism>
<gene>
    <name evidence="1" type="ORF">ACFQS8_15160</name>
</gene>
<evidence type="ECO:0000313" key="2">
    <source>
        <dbReference type="Proteomes" id="UP001596492"/>
    </source>
</evidence>
<sequence length="384" mass="44707">MHNKNINTKLIDGFVSARSFVAYAENNTHAALVEYLLENTKCNIRHVILKRNVVFQSKSLVKVHPLPEIRSTSPAHTWNTIQTFYYDRFKDYDLIYFQDQSWESQAISGATIQAGRKRCLIQDGFLSFDEKRSFGFKKWFWAFSRHIDFVHPKKPKPHLHFWKNRLLYNQHFFGITRPDQIWVFGESMKDRLIRQFGISAQKIYVTGPILLPRNFPIKPAKKITIQSVEKLKILFLDQCFLQYGRISDRNWKRNYLPLIHHLTNYDLTIKIHPAQTKEALKDIKHYAGDKARILNTKRLEDQTLPKIDIAVTVSSTSFVYCLSKGIPVIFYDVQALDKMPVISHPLIKEVGTKADLDTALSIYLANGKFNFKKGISIEYLINPG</sequence>
<proteinExistence type="predicted"/>
<dbReference type="SUPFAM" id="SSF53756">
    <property type="entry name" value="UDP-Glycosyltransferase/glycogen phosphorylase"/>
    <property type="match status" value="1"/>
</dbReference>
<reference evidence="2" key="1">
    <citation type="journal article" date="2019" name="Int. J. Syst. Evol. Microbiol.">
        <title>The Global Catalogue of Microorganisms (GCM) 10K type strain sequencing project: providing services to taxonomists for standard genome sequencing and annotation.</title>
        <authorList>
            <consortium name="The Broad Institute Genomics Platform"/>
            <consortium name="The Broad Institute Genome Sequencing Center for Infectious Disease"/>
            <person name="Wu L."/>
            <person name="Ma J."/>
        </authorList>
    </citation>
    <scope>NUCLEOTIDE SEQUENCE [LARGE SCALE GENOMIC DNA]</scope>
    <source>
        <strain evidence="2">CCUG 51308</strain>
    </source>
</reference>
<name>A0ABW2IP52_9PROT</name>
<evidence type="ECO:0000313" key="1">
    <source>
        <dbReference type="EMBL" id="MFC7292960.1"/>
    </source>
</evidence>
<keyword evidence="2" id="KW-1185">Reference proteome</keyword>
<dbReference type="RefSeq" id="WP_382168934.1">
    <property type="nucleotide sequence ID" value="NZ_JBHTBR010000009.1"/>
</dbReference>
<dbReference type="Proteomes" id="UP001596492">
    <property type="component" value="Unassembled WGS sequence"/>
</dbReference>